<dbReference type="OMA" id="GWNQVVG"/>
<protein>
    <submittedName>
        <fullName evidence="7">MFS multidrug transporter, putative</fullName>
    </submittedName>
</protein>
<feature type="transmembrane region" description="Helical" evidence="5">
    <location>
        <begin position="376"/>
        <end position="399"/>
    </location>
</feature>
<keyword evidence="2 5" id="KW-0812">Transmembrane</keyword>
<dbReference type="CDD" id="cd17323">
    <property type="entry name" value="MFS_Tpo1_MDR_like"/>
    <property type="match status" value="1"/>
</dbReference>
<feature type="transmembrane region" description="Helical" evidence="5">
    <location>
        <begin position="336"/>
        <end position="356"/>
    </location>
</feature>
<accession>A1CQ79</accession>
<dbReference type="Pfam" id="PF07690">
    <property type="entry name" value="MFS_1"/>
    <property type="match status" value="1"/>
</dbReference>
<evidence type="ECO:0000256" key="2">
    <source>
        <dbReference type="ARBA" id="ARBA00022692"/>
    </source>
</evidence>
<evidence type="ECO:0000256" key="5">
    <source>
        <dbReference type="SAM" id="Phobius"/>
    </source>
</evidence>
<dbReference type="Proteomes" id="UP000006701">
    <property type="component" value="Unassembled WGS sequence"/>
</dbReference>
<dbReference type="OrthoDB" id="9986881at2759"/>
<keyword evidence="3 5" id="KW-1133">Transmembrane helix</keyword>
<dbReference type="FunFam" id="1.20.1250.20:FF:000011">
    <property type="entry name" value="MFS multidrug transporter, putative"/>
    <property type="match status" value="1"/>
</dbReference>
<proteinExistence type="predicted"/>
<dbReference type="InterPro" id="IPR020846">
    <property type="entry name" value="MFS_dom"/>
</dbReference>
<feature type="transmembrane region" description="Helical" evidence="5">
    <location>
        <begin position="146"/>
        <end position="164"/>
    </location>
</feature>
<feature type="transmembrane region" description="Helical" evidence="5">
    <location>
        <begin position="513"/>
        <end position="535"/>
    </location>
</feature>
<dbReference type="PANTHER" id="PTHR23502:SF59">
    <property type="entry name" value="MULTIDRUG TRANSPORTER, PUTATIVE (AFU_ORTHOLOGUE AFUA_1G10370)-RELATED"/>
    <property type="match status" value="1"/>
</dbReference>
<sequence>MTSHEHSASTSSGSSVNSEIESFEDRFSLNEREVDGAVLEKQSTAASGLSVLEARAHSFISTVRSREPGQTARFTHQLSHTKTKEDVIVDFDGPDDPYRPLNWCFKKKAITTVLYGLTTMGATWASSIYSTGTRQISQQFGVGEEVGILGTALLLFGFGVGPLVWAPLSEVYGRKFAVLIPYFIAAIFSFGTATAKDIQTIMITRFFTGFFGSAPITNTGGVLGDIWSPEQRGAAIVGYALAVVGGPVLGPIVGGAISQSYLGWRWTQYITGIMMMFFLTLDILYIDESYPPVLLVYKARRLRFESGNWALHARHEEWDVSLKELGNKYLVRPFQLLFTPICFLVALYASFVYGILYLSLASFPVEFQEVRGWNQVVGALPFLSYLIGILFGAAMNLFNQKFYIKRFKANNNFPVPEARLPPMMIGSIFFAAGLFIFGWTSDKNIHWVGPNAGAVSMGFGFFTIFQAALNYLIDTFTEFAASAVAANTFLRSVFAGAFPMFAGIMFRKMGVDWAASTLGFIAVALIPIPYLFYIYGPAIRARGKWSQASVRGHRQS</sequence>
<keyword evidence="4 5" id="KW-0472">Membrane</keyword>
<dbReference type="AlphaFoldDB" id="A1CQ79"/>
<evidence type="ECO:0000313" key="7">
    <source>
        <dbReference type="EMBL" id="EAW07800.1"/>
    </source>
</evidence>
<feature type="domain" description="Major facilitator superfamily (MFS) profile" evidence="6">
    <location>
        <begin position="111"/>
        <end position="542"/>
    </location>
</feature>
<dbReference type="RefSeq" id="XP_001269226.1">
    <property type="nucleotide sequence ID" value="XM_001269225.1"/>
</dbReference>
<evidence type="ECO:0000259" key="6">
    <source>
        <dbReference type="PROSITE" id="PS50850"/>
    </source>
</evidence>
<dbReference type="GO" id="GO:0022857">
    <property type="term" value="F:transmembrane transporter activity"/>
    <property type="evidence" value="ECO:0007669"/>
    <property type="project" value="InterPro"/>
</dbReference>
<keyword evidence="8" id="KW-1185">Reference proteome</keyword>
<gene>
    <name evidence="7" type="ORF">ACLA_025170</name>
</gene>
<feature type="transmembrane region" description="Helical" evidence="5">
    <location>
        <begin position="452"/>
        <end position="472"/>
    </location>
</feature>
<organism evidence="7 8">
    <name type="scientific">Aspergillus clavatus (strain ATCC 1007 / CBS 513.65 / DSM 816 / NCTC 3887 / NRRL 1 / QM 1276 / 107)</name>
    <dbReference type="NCBI Taxonomy" id="344612"/>
    <lineage>
        <taxon>Eukaryota</taxon>
        <taxon>Fungi</taxon>
        <taxon>Dikarya</taxon>
        <taxon>Ascomycota</taxon>
        <taxon>Pezizomycotina</taxon>
        <taxon>Eurotiomycetes</taxon>
        <taxon>Eurotiomycetidae</taxon>
        <taxon>Eurotiales</taxon>
        <taxon>Aspergillaceae</taxon>
        <taxon>Aspergillus</taxon>
        <taxon>Aspergillus subgen. Fumigati</taxon>
    </lineage>
</organism>
<dbReference type="SUPFAM" id="SSF103473">
    <property type="entry name" value="MFS general substrate transporter"/>
    <property type="match status" value="1"/>
</dbReference>
<dbReference type="Gene3D" id="1.20.1250.20">
    <property type="entry name" value="MFS general substrate transporter like domains"/>
    <property type="match status" value="1"/>
</dbReference>
<evidence type="ECO:0000256" key="1">
    <source>
        <dbReference type="ARBA" id="ARBA00004141"/>
    </source>
</evidence>
<dbReference type="PANTHER" id="PTHR23502">
    <property type="entry name" value="MAJOR FACILITATOR SUPERFAMILY"/>
    <property type="match status" value="1"/>
</dbReference>
<feature type="transmembrane region" description="Helical" evidence="5">
    <location>
        <begin position="269"/>
        <end position="286"/>
    </location>
</feature>
<dbReference type="eggNOG" id="KOG0255">
    <property type="taxonomic scope" value="Eukaryota"/>
</dbReference>
<dbReference type="KEGG" id="act:ACLA_025170"/>
<name>A1CQ79_ASPCL</name>
<dbReference type="GeneID" id="4701485"/>
<dbReference type="InterPro" id="IPR036259">
    <property type="entry name" value="MFS_trans_sf"/>
</dbReference>
<feature type="transmembrane region" description="Helical" evidence="5">
    <location>
        <begin position="109"/>
        <end position="126"/>
    </location>
</feature>
<dbReference type="HOGENOM" id="CLU_008455_11_4_1"/>
<dbReference type="PROSITE" id="PS50850">
    <property type="entry name" value="MFS"/>
    <property type="match status" value="1"/>
</dbReference>
<dbReference type="InterPro" id="IPR011701">
    <property type="entry name" value="MFS"/>
</dbReference>
<dbReference type="GO" id="GO:0005886">
    <property type="term" value="C:plasma membrane"/>
    <property type="evidence" value="ECO:0007669"/>
    <property type="project" value="TreeGrafter"/>
</dbReference>
<evidence type="ECO:0000313" key="8">
    <source>
        <dbReference type="Proteomes" id="UP000006701"/>
    </source>
</evidence>
<evidence type="ECO:0000256" key="4">
    <source>
        <dbReference type="ARBA" id="ARBA00023136"/>
    </source>
</evidence>
<evidence type="ECO:0000256" key="3">
    <source>
        <dbReference type="ARBA" id="ARBA00022989"/>
    </source>
</evidence>
<reference evidence="7 8" key="1">
    <citation type="journal article" date="2008" name="PLoS Genet.">
        <title>Genomic islands in the pathogenic filamentous fungus Aspergillus fumigatus.</title>
        <authorList>
            <person name="Fedorova N.D."/>
            <person name="Khaldi N."/>
            <person name="Joardar V.S."/>
            <person name="Maiti R."/>
            <person name="Amedeo P."/>
            <person name="Anderson M.J."/>
            <person name="Crabtree J."/>
            <person name="Silva J.C."/>
            <person name="Badger J.H."/>
            <person name="Albarraq A."/>
            <person name="Angiuoli S."/>
            <person name="Bussey H."/>
            <person name="Bowyer P."/>
            <person name="Cotty P.J."/>
            <person name="Dyer P.S."/>
            <person name="Egan A."/>
            <person name="Galens K."/>
            <person name="Fraser-Liggett C.M."/>
            <person name="Haas B.J."/>
            <person name="Inman J.M."/>
            <person name="Kent R."/>
            <person name="Lemieux S."/>
            <person name="Malavazi I."/>
            <person name="Orvis J."/>
            <person name="Roemer T."/>
            <person name="Ronning C.M."/>
            <person name="Sundaram J.P."/>
            <person name="Sutton G."/>
            <person name="Turner G."/>
            <person name="Venter J.C."/>
            <person name="White O.R."/>
            <person name="Whitty B.R."/>
            <person name="Youngman P."/>
            <person name="Wolfe K.H."/>
            <person name="Goldman G.H."/>
            <person name="Wortman J.R."/>
            <person name="Jiang B."/>
            <person name="Denning D.W."/>
            <person name="Nierman W.C."/>
        </authorList>
    </citation>
    <scope>NUCLEOTIDE SEQUENCE [LARGE SCALE GENOMIC DNA]</scope>
    <source>
        <strain evidence="8">ATCC 1007 / CBS 513.65 / DSM 816 / NCTC 3887 / NRRL 1</strain>
    </source>
</reference>
<comment type="subcellular location">
    <subcellularLocation>
        <location evidence="1">Membrane</location>
        <topology evidence="1">Multi-pass membrane protein</topology>
    </subcellularLocation>
</comment>
<feature type="transmembrane region" description="Helical" evidence="5">
    <location>
        <begin position="479"/>
        <end position="501"/>
    </location>
</feature>
<feature type="transmembrane region" description="Helical" evidence="5">
    <location>
        <begin position="176"/>
        <end position="195"/>
    </location>
</feature>
<dbReference type="EMBL" id="DS027059">
    <property type="protein sequence ID" value="EAW07800.1"/>
    <property type="molecule type" value="Genomic_DNA"/>
</dbReference>
<dbReference type="VEuPathDB" id="FungiDB:ACLA_025170"/>
<feature type="transmembrane region" description="Helical" evidence="5">
    <location>
        <begin position="420"/>
        <end position="440"/>
    </location>
</feature>
<feature type="transmembrane region" description="Helical" evidence="5">
    <location>
        <begin position="236"/>
        <end position="257"/>
    </location>
</feature>